<dbReference type="GO" id="GO:0008270">
    <property type="term" value="F:zinc ion binding"/>
    <property type="evidence" value="ECO:0007669"/>
    <property type="project" value="UniProtKB-KW"/>
</dbReference>
<dbReference type="PANTHER" id="PTHR24406">
    <property type="entry name" value="TRANSCRIPTIONAL REPRESSOR CTCFL-RELATED"/>
    <property type="match status" value="1"/>
</dbReference>
<feature type="region of interest" description="Disordered" evidence="7">
    <location>
        <begin position="157"/>
        <end position="184"/>
    </location>
</feature>
<evidence type="ECO:0000256" key="1">
    <source>
        <dbReference type="ARBA" id="ARBA00004123"/>
    </source>
</evidence>
<keyword evidence="3" id="KW-0677">Repeat</keyword>
<evidence type="ECO:0000313" key="9">
    <source>
        <dbReference type="Proteomes" id="UP000749559"/>
    </source>
</evidence>
<feature type="compositionally biased region" description="Acidic residues" evidence="7">
    <location>
        <begin position="167"/>
        <end position="183"/>
    </location>
</feature>
<dbReference type="PROSITE" id="PS50157">
    <property type="entry name" value="ZINC_FINGER_C2H2_2"/>
    <property type="match status" value="6"/>
</dbReference>
<dbReference type="PROSITE" id="PS00028">
    <property type="entry name" value="ZINC_FINGER_C2H2_1"/>
    <property type="match status" value="6"/>
</dbReference>
<keyword evidence="6" id="KW-0539">Nucleus</keyword>
<feature type="region of interest" description="Disordered" evidence="7">
    <location>
        <begin position="377"/>
        <end position="512"/>
    </location>
</feature>
<evidence type="ECO:0000256" key="6">
    <source>
        <dbReference type="ARBA" id="ARBA00023242"/>
    </source>
</evidence>
<gene>
    <name evidence="8" type="ORF">OFUS_LOCUS6118</name>
</gene>
<feature type="compositionally biased region" description="Acidic residues" evidence="7">
    <location>
        <begin position="473"/>
        <end position="486"/>
    </location>
</feature>
<feature type="compositionally biased region" description="Acidic residues" evidence="7">
    <location>
        <begin position="980"/>
        <end position="993"/>
    </location>
</feature>
<dbReference type="GO" id="GO:0005634">
    <property type="term" value="C:nucleus"/>
    <property type="evidence" value="ECO:0007669"/>
    <property type="project" value="UniProtKB-SubCell"/>
</dbReference>
<protein>
    <submittedName>
        <fullName evidence="8">Uncharacterized protein</fullName>
    </submittedName>
</protein>
<feature type="compositionally biased region" description="Basic and acidic residues" evidence="7">
    <location>
        <begin position="157"/>
        <end position="166"/>
    </location>
</feature>
<feature type="region of interest" description="Disordered" evidence="7">
    <location>
        <begin position="103"/>
        <end position="126"/>
    </location>
</feature>
<accession>A0A8J1XSK4</accession>
<feature type="region of interest" description="Disordered" evidence="7">
    <location>
        <begin position="314"/>
        <end position="335"/>
    </location>
</feature>
<organism evidence="8 9">
    <name type="scientific">Owenia fusiformis</name>
    <name type="common">Polychaete worm</name>
    <dbReference type="NCBI Taxonomy" id="6347"/>
    <lineage>
        <taxon>Eukaryota</taxon>
        <taxon>Metazoa</taxon>
        <taxon>Spiralia</taxon>
        <taxon>Lophotrochozoa</taxon>
        <taxon>Annelida</taxon>
        <taxon>Polychaeta</taxon>
        <taxon>Sedentaria</taxon>
        <taxon>Canalipalpata</taxon>
        <taxon>Sabellida</taxon>
        <taxon>Oweniida</taxon>
        <taxon>Oweniidae</taxon>
        <taxon>Owenia</taxon>
    </lineage>
</organism>
<name>A0A8J1XSK4_OWEFU</name>
<dbReference type="InterPro" id="IPR050888">
    <property type="entry name" value="ZnF_C2H2-type_TF"/>
</dbReference>
<dbReference type="Gene3D" id="3.30.160.60">
    <property type="entry name" value="Classic Zinc Finger"/>
    <property type="match status" value="6"/>
</dbReference>
<dbReference type="SMART" id="SM00355">
    <property type="entry name" value="ZnF_C2H2"/>
    <property type="match status" value="8"/>
</dbReference>
<comment type="caution">
    <text evidence="8">The sequence shown here is derived from an EMBL/GenBank/DDBJ whole genome shotgun (WGS) entry which is preliminary data.</text>
</comment>
<keyword evidence="2" id="KW-0479">Metal-binding</keyword>
<evidence type="ECO:0000256" key="4">
    <source>
        <dbReference type="ARBA" id="ARBA00022771"/>
    </source>
</evidence>
<comment type="subcellular location">
    <subcellularLocation>
        <location evidence="1">Nucleus</location>
    </subcellularLocation>
</comment>
<feature type="region of interest" description="Disordered" evidence="7">
    <location>
        <begin position="928"/>
        <end position="993"/>
    </location>
</feature>
<feature type="compositionally biased region" description="Basic residues" evidence="7">
    <location>
        <begin position="950"/>
        <end position="965"/>
    </location>
</feature>
<keyword evidence="9" id="KW-1185">Reference proteome</keyword>
<dbReference type="InterPro" id="IPR013087">
    <property type="entry name" value="Znf_C2H2_type"/>
</dbReference>
<keyword evidence="4" id="KW-0863">Zinc-finger</keyword>
<feature type="compositionally biased region" description="Low complexity" evidence="7">
    <location>
        <begin position="382"/>
        <end position="399"/>
    </location>
</feature>
<feature type="compositionally biased region" description="Polar residues" evidence="7">
    <location>
        <begin position="314"/>
        <end position="333"/>
    </location>
</feature>
<evidence type="ECO:0000256" key="3">
    <source>
        <dbReference type="ARBA" id="ARBA00022737"/>
    </source>
</evidence>
<feature type="compositionally biased region" description="Acidic residues" evidence="7">
    <location>
        <begin position="493"/>
        <end position="507"/>
    </location>
</feature>
<keyword evidence="5" id="KW-0862">Zinc</keyword>
<evidence type="ECO:0000256" key="7">
    <source>
        <dbReference type="SAM" id="MobiDB-lite"/>
    </source>
</evidence>
<dbReference type="InterPro" id="IPR036236">
    <property type="entry name" value="Znf_C2H2_sf"/>
</dbReference>
<evidence type="ECO:0000256" key="2">
    <source>
        <dbReference type="ARBA" id="ARBA00022723"/>
    </source>
</evidence>
<sequence>MDQYHHRDSISVTKLTDWLEIINTWKEPRVRLARIDDVDNFSALAIETIKKLTTSQSKRQNGRNRSWDLVESKINLIPEVLHPKKEEHMFNDVDKALSKATADNPLHSKKEPLSNNVDIASPKQTTDTPTYTCPICAKSFNRSKKLQAHVISLHSKRDIEAGHDSDSGSDEDGNESDDSFSLEDEVRKTCKWSEMKRMGLKKNIPNSTKNKKIESVNNRQVDNLVHPDYKRMFISSLSKSAMHRQSASRIQSATHRQPPSYEELGTMLAMHRQSATQQPTYVELGTKSATHRQSASYIQSDTHRQQPTYVKLGTKSSTHRQPASNVQSDTHGSLPNYVQLGTHGLPANEEKLSILERHGQFELFNPEPELVCIKVESESDDSNNNVENLENSASNSNESTCMVNRAKPHFEQDRGNSEPFTPSTKERTKTKTVINDDKTNEQNRPIPSDDTQEDEANRIHQTNSLQNDKEMDSDVSDEIEDVDNDTTDQTYVETDDTGTDSDNEDMNSNEYTQTSTNIKYATKYNGQVPEEIKVYIDGKTTKKPTNDKGSFTLDCNTCYRTLESYEHFLIHLHGNLKRDVDAIDEEIAIAKKFSTAQFKCKFCKEKEYLSEASLKHHETYCDANTAVCRHCYRFTSDSQDEMKSHRKNNHNSNYACKLEVKRKCYGCNKTFNQSEDSRYHNNFCNPTHMCGFCKDIMPSSLLFKHLRKCKKRGNFSVGKASQPCPMCNKLFPAKMRDHLKKCMLIPSRRSRKKLDDTRTCEYCGKVIGKTNGEPTKNLGRRFKDHLFTAHGIADYTCDVCGRKCPSKDRLDIHMTIHTGEMRFQCDLCGKKFRTHTSHTQHKLFHNNERKYACEKCGATFNSRSPLMRHMVIHSGKRDFKCDLCDKTFTQGPALKRHKQNVHEKLKAFKCEQCGLSYSQKYPLTVHMKEKHGIEPTGKLKNKRDNYTRRNTSKSTKKPTRKRKRVKSDTDSDTTTTTSTDENDDDGDDVDDSE</sequence>
<dbReference type="OrthoDB" id="6265205at2759"/>
<dbReference type="AlphaFoldDB" id="A0A8J1XSK4"/>
<reference evidence="8" key="1">
    <citation type="submission" date="2022-03" db="EMBL/GenBank/DDBJ databases">
        <authorList>
            <person name="Martin C."/>
        </authorList>
    </citation>
    <scope>NUCLEOTIDE SEQUENCE</scope>
</reference>
<dbReference type="SUPFAM" id="SSF57667">
    <property type="entry name" value="beta-beta-alpha zinc fingers"/>
    <property type="match status" value="3"/>
</dbReference>
<feature type="compositionally biased region" description="Polar residues" evidence="7">
    <location>
        <begin position="113"/>
        <end position="126"/>
    </location>
</feature>
<proteinExistence type="predicted"/>
<feature type="compositionally biased region" description="Basic and acidic residues" evidence="7">
    <location>
        <begin position="424"/>
        <end position="441"/>
    </location>
</feature>
<dbReference type="Proteomes" id="UP000749559">
    <property type="component" value="Unassembled WGS sequence"/>
</dbReference>
<evidence type="ECO:0000313" key="8">
    <source>
        <dbReference type="EMBL" id="CAH1779296.1"/>
    </source>
</evidence>
<dbReference type="Pfam" id="PF00096">
    <property type="entry name" value="zf-C2H2"/>
    <property type="match status" value="5"/>
</dbReference>
<evidence type="ECO:0000256" key="5">
    <source>
        <dbReference type="ARBA" id="ARBA00022833"/>
    </source>
</evidence>
<dbReference type="EMBL" id="CAIIXF020000003">
    <property type="protein sequence ID" value="CAH1779296.1"/>
    <property type="molecule type" value="Genomic_DNA"/>
</dbReference>